<dbReference type="Proteomes" id="UP001313282">
    <property type="component" value="Unassembled WGS sequence"/>
</dbReference>
<evidence type="ECO:0000313" key="2">
    <source>
        <dbReference type="EMBL" id="KAK6342948.1"/>
    </source>
</evidence>
<feature type="region of interest" description="Disordered" evidence="1">
    <location>
        <begin position="307"/>
        <end position="327"/>
    </location>
</feature>
<dbReference type="AlphaFoldDB" id="A0AAN8MXW1"/>
<gene>
    <name evidence="2" type="ORF">TWF718_008326</name>
</gene>
<evidence type="ECO:0000313" key="3">
    <source>
        <dbReference type="Proteomes" id="UP001313282"/>
    </source>
</evidence>
<feature type="region of interest" description="Disordered" evidence="1">
    <location>
        <begin position="1"/>
        <end position="42"/>
    </location>
</feature>
<reference evidence="2 3" key="1">
    <citation type="submission" date="2019-10" db="EMBL/GenBank/DDBJ databases">
        <authorList>
            <person name="Palmer J.M."/>
        </authorList>
    </citation>
    <scope>NUCLEOTIDE SEQUENCE [LARGE SCALE GENOMIC DNA]</scope>
    <source>
        <strain evidence="2 3">TWF718</strain>
    </source>
</reference>
<sequence length="327" mass="36707">MSAHSLYTEPHPQFLKSLSKEPRESEEEPECPQSPAVSYTSSSSIRLQRYRLPRPATIDDPLHTSPSAMRKFIDCMHNFSCFGSSADRPIDPRNNQATMNSTNIIPLDLPVGHLEPFETRPVVKLPALPDIKNRKVLREILKIDMKMREKAEGYPHNAAGTSAAAASESSGSRFKKAFSKSKADEPSYARTGAIIMDEVLEDIIGNKGVELEYEAQKQIKQAFLTDNQAHYFAICYRMEQHIHHYGDWGTVTTKELADVFRGYVGALSSENEIGQKGVHIWLHQLLEKAVINEIEYAAWTGKHARRAAQMMREGGGHPQEGGHPREI</sequence>
<accession>A0AAN8MXW1</accession>
<proteinExistence type="predicted"/>
<name>A0AAN8MXW1_9PEZI</name>
<dbReference type="EMBL" id="JAVHNR010000005">
    <property type="protein sequence ID" value="KAK6342948.1"/>
    <property type="molecule type" value="Genomic_DNA"/>
</dbReference>
<evidence type="ECO:0000256" key="1">
    <source>
        <dbReference type="SAM" id="MobiDB-lite"/>
    </source>
</evidence>
<keyword evidence="3" id="KW-1185">Reference proteome</keyword>
<protein>
    <submittedName>
        <fullName evidence="2">Uncharacterized protein</fullName>
    </submittedName>
</protein>
<organism evidence="2 3">
    <name type="scientific">Orbilia javanica</name>
    <dbReference type="NCBI Taxonomy" id="47235"/>
    <lineage>
        <taxon>Eukaryota</taxon>
        <taxon>Fungi</taxon>
        <taxon>Dikarya</taxon>
        <taxon>Ascomycota</taxon>
        <taxon>Pezizomycotina</taxon>
        <taxon>Orbiliomycetes</taxon>
        <taxon>Orbiliales</taxon>
        <taxon>Orbiliaceae</taxon>
        <taxon>Orbilia</taxon>
    </lineage>
</organism>
<comment type="caution">
    <text evidence="2">The sequence shown here is derived from an EMBL/GenBank/DDBJ whole genome shotgun (WGS) entry which is preliminary data.</text>
</comment>